<keyword evidence="3" id="KW-1185">Reference proteome</keyword>
<accession>A0ABV8PNQ2</accession>
<evidence type="ECO:0000313" key="3">
    <source>
        <dbReference type="Proteomes" id="UP001595841"/>
    </source>
</evidence>
<dbReference type="Proteomes" id="UP001595841">
    <property type="component" value="Unassembled WGS sequence"/>
</dbReference>
<protein>
    <submittedName>
        <fullName evidence="2">Uncharacterized protein</fullName>
    </submittedName>
</protein>
<dbReference type="PROSITE" id="PS51257">
    <property type="entry name" value="PROKAR_LIPOPROTEIN"/>
    <property type="match status" value="1"/>
</dbReference>
<comment type="caution">
    <text evidence="2">The sequence shown here is derived from an EMBL/GenBank/DDBJ whole genome shotgun (WGS) entry which is preliminary data.</text>
</comment>
<dbReference type="EMBL" id="JBHSCL010000007">
    <property type="protein sequence ID" value="MFC4220825.1"/>
    <property type="molecule type" value="Genomic_DNA"/>
</dbReference>
<gene>
    <name evidence="2" type="ORF">ACFOWS_11800</name>
</gene>
<feature type="compositionally biased region" description="Low complexity" evidence="1">
    <location>
        <begin position="25"/>
        <end position="35"/>
    </location>
</feature>
<feature type="region of interest" description="Disordered" evidence="1">
    <location>
        <begin position="21"/>
        <end position="43"/>
    </location>
</feature>
<evidence type="ECO:0000313" key="2">
    <source>
        <dbReference type="EMBL" id="MFC4220825.1"/>
    </source>
</evidence>
<dbReference type="RefSeq" id="WP_379764768.1">
    <property type="nucleotide sequence ID" value="NZ_JBHSCL010000007.1"/>
</dbReference>
<sequence length="162" mass="17950">MKKITIAFFLTVLVISCKTKEEKSNQSSEQETSTEIMEETETPSTRLEVGCYTYNANGNKISLEITDMSNTILANLDYALKEKDANTGTFAGTLNDSILIGRYTFASEGMESTREVAFLVKDNQLIEGYGELDETGTAFKDKNNLSFSSSMPLTKTDCNPEM</sequence>
<proteinExistence type="predicted"/>
<name>A0ABV8PNQ2_9FLAO</name>
<organism evidence="2 3">
    <name type="scientific">Flagellimonas marina</name>
    <dbReference type="NCBI Taxonomy" id="1775168"/>
    <lineage>
        <taxon>Bacteria</taxon>
        <taxon>Pseudomonadati</taxon>
        <taxon>Bacteroidota</taxon>
        <taxon>Flavobacteriia</taxon>
        <taxon>Flavobacteriales</taxon>
        <taxon>Flavobacteriaceae</taxon>
        <taxon>Flagellimonas</taxon>
    </lineage>
</organism>
<reference evidence="3" key="1">
    <citation type="journal article" date="2019" name="Int. J. Syst. Evol. Microbiol.">
        <title>The Global Catalogue of Microorganisms (GCM) 10K type strain sequencing project: providing services to taxonomists for standard genome sequencing and annotation.</title>
        <authorList>
            <consortium name="The Broad Institute Genomics Platform"/>
            <consortium name="The Broad Institute Genome Sequencing Center for Infectious Disease"/>
            <person name="Wu L."/>
            <person name="Ma J."/>
        </authorList>
    </citation>
    <scope>NUCLEOTIDE SEQUENCE [LARGE SCALE GENOMIC DNA]</scope>
    <source>
        <strain evidence="3">CGMCC 1.15774</strain>
    </source>
</reference>
<evidence type="ECO:0000256" key="1">
    <source>
        <dbReference type="SAM" id="MobiDB-lite"/>
    </source>
</evidence>